<evidence type="ECO:0000313" key="4">
    <source>
        <dbReference type="Proteomes" id="UP000238348"/>
    </source>
</evidence>
<feature type="chain" id="PRO_5014869151" description="Secreted protein" evidence="2">
    <location>
        <begin position="21"/>
        <end position="183"/>
    </location>
</feature>
<evidence type="ECO:0000313" key="3">
    <source>
        <dbReference type="EMBL" id="AUX43287.1"/>
    </source>
</evidence>
<protein>
    <recommendedName>
        <fullName evidence="5">Secreted protein</fullName>
    </recommendedName>
</protein>
<feature type="signal peptide" evidence="2">
    <location>
        <begin position="1"/>
        <end position="20"/>
    </location>
</feature>
<dbReference type="RefSeq" id="WP_104981983.1">
    <property type="nucleotide sequence ID" value="NZ_CP012673.1"/>
</dbReference>
<sequence>MHSRIVMAVAALVGAPACGAADEPSEAGTGPSGMEDPGPAPRSFYAGLQSAMKAESAIPEILEAGRLDLAAACADTPDVSIRIFNPLDPCAYTDVSCASVLRGDAADEVAIPAPVSEESDEPIGTAQQRWSPIGLGCSIFILGAGMVANSAICPRARTQEDATRCANYSSVGFGTLGVLCSFI</sequence>
<evidence type="ECO:0000256" key="1">
    <source>
        <dbReference type="SAM" id="MobiDB-lite"/>
    </source>
</evidence>
<organism evidence="3 4">
    <name type="scientific">Sorangium cellulosum</name>
    <name type="common">Polyangium cellulosum</name>
    <dbReference type="NCBI Taxonomy" id="56"/>
    <lineage>
        <taxon>Bacteria</taxon>
        <taxon>Pseudomonadati</taxon>
        <taxon>Myxococcota</taxon>
        <taxon>Polyangia</taxon>
        <taxon>Polyangiales</taxon>
        <taxon>Polyangiaceae</taxon>
        <taxon>Sorangium</taxon>
    </lineage>
</organism>
<dbReference type="AlphaFoldDB" id="A0A2L0EVG2"/>
<name>A0A2L0EVG2_SORCE</name>
<dbReference type="EMBL" id="CP012673">
    <property type="protein sequence ID" value="AUX43287.1"/>
    <property type="molecule type" value="Genomic_DNA"/>
</dbReference>
<evidence type="ECO:0000256" key="2">
    <source>
        <dbReference type="SAM" id="SignalP"/>
    </source>
</evidence>
<accession>A0A2L0EVG2</accession>
<reference evidence="3 4" key="1">
    <citation type="submission" date="2015-09" db="EMBL/GenBank/DDBJ databases">
        <title>Sorangium comparison.</title>
        <authorList>
            <person name="Zaburannyi N."/>
            <person name="Bunk B."/>
            <person name="Overmann J."/>
            <person name="Mueller R."/>
        </authorList>
    </citation>
    <scope>NUCLEOTIDE SEQUENCE [LARGE SCALE GENOMIC DNA]</scope>
    <source>
        <strain evidence="3 4">So ce26</strain>
    </source>
</reference>
<dbReference type="OrthoDB" id="5532280at2"/>
<dbReference type="Proteomes" id="UP000238348">
    <property type="component" value="Chromosome"/>
</dbReference>
<evidence type="ECO:0008006" key="5">
    <source>
        <dbReference type="Google" id="ProtNLM"/>
    </source>
</evidence>
<proteinExistence type="predicted"/>
<keyword evidence="2" id="KW-0732">Signal</keyword>
<feature type="region of interest" description="Disordered" evidence="1">
    <location>
        <begin position="19"/>
        <end position="42"/>
    </location>
</feature>
<gene>
    <name evidence="3" type="ORF">SOCE26_047310</name>
</gene>